<dbReference type="GO" id="GO:0005886">
    <property type="term" value="C:plasma membrane"/>
    <property type="evidence" value="ECO:0007669"/>
    <property type="project" value="TreeGrafter"/>
</dbReference>
<feature type="transmembrane region" description="Helical" evidence="1">
    <location>
        <begin position="161"/>
        <end position="182"/>
    </location>
</feature>
<feature type="transmembrane region" description="Helical" evidence="1">
    <location>
        <begin position="134"/>
        <end position="155"/>
    </location>
</feature>
<evidence type="ECO:0000313" key="2">
    <source>
        <dbReference type="EMBL" id="MBB5072696.1"/>
    </source>
</evidence>
<evidence type="ECO:0000256" key="1">
    <source>
        <dbReference type="SAM" id="Phobius"/>
    </source>
</evidence>
<keyword evidence="3" id="KW-1185">Reference proteome</keyword>
<feature type="transmembrane region" description="Helical" evidence="1">
    <location>
        <begin position="46"/>
        <end position="66"/>
    </location>
</feature>
<accession>A0A840NJG3</accession>
<feature type="transmembrane region" description="Helical" evidence="1">
    <location>
        <begin position="103"/>
        <end position="122"/>
    </location>
</feature>
<comment type="caution">
    <text evidence="2">The sequence shown here is derived from an EMBL/GenBank/DDBJ whole genome shotgun (WGS) entry which is preliminary data.</text>
</comment>
<keyword evidence="1" id="KW-0472">Membrane</keyword>
<dbReference type="InterPro" id="IPR005325">
    <property type="entry name" value="DUF308_memb"/>
</dbReference>
<name>A0A840NJG3_9PSEU</name>
<protein>
    <submittedName>
        <fullName evidence="2">Uncharacterized membrane protein HdeD (DUF308 family)</fullName>
    </submittedName>
</protein>
<dbReference type="Pfam" id="PF03729">
    <property type="entry name" value="DUF308"/>
    <property type="match status" value="1"/>
</dbReference>
<feature type="transmembrane region" description="Helical" evidence="1">
    <location>
        <begin position="21"/>
        <end position="40"/>
    </location>
</feature>
<proteinExistence type="predicted"/>
<reference evidence="2 3" key="1">
    <citation type="submission" date="2020-08" db="EMBL/GenBank/DDBJ databases">
        <title>Sequencing the genomes of 1000 actinobacteria strains.</title>
        <authorList>
            <person name="Klenk H.-P."/>
        </authorList>
    </citation>
    <scope>NUCLEOTIDE SEQUENCE [LARGE SCALE GENOMIC DNA]</scope>
    <source>
        <strain evidence="2 3">DSM 45582</strain>
    </source>
</reference>
<dbReference type="PANTHER" id="PTHR34989:SF1">
    <property type="entry name" value="PROTEIN HDED"/>
    <property type="match status" value="1"/>
</dbReference>
<feature type="transmembrane region" description="Helical" evidence="1">
    <location>
        <begin position="78"/>
        <end position="97"/>
    </location>
</feature>
<dbReference type="AlphaFoldDB" id="A0A840NJG3"/>
<evidence type="ECO:0000313" key="3">
    <source>
        <dbReference type="Proteomes" id="UP000580474"/>
    </source>
</evidence>
<dbReference type="Proteomes" id="UP000580474">
    <property type="component" value="Unassembled WGS sequence"/>
</dbReference>
<dbReference type="InterPro" id="IPR052712">
    <property type="entry name" value="Acid_resist_chaperone_HdeD"/>
</dbReference>
<dbReference type="RefSeq" id="WP_246457123.1">
    <property type="nucleotide sequence ID" value="NZ_JACHIV010000001.1"/>
</dbReference>
<sequence>MAWSTEESSAVHESLGRMGRSWGWLLAFGVLSVIAGIAVLTWPGATILVIAVLLGVQLLVGGVFWFGSALASEEKGTAVQIMLAVLGILAGVVVLRYPVQSAVAFPLVLGLFWTVNGVLETFHAVTRTHVTSRGWAMAAGLLGIVAGVVLLAYPGLGLVTLTYLLGIWLIVYGGITAARAVASRPEPAGSAVPPPAGAAHA</sequence>
<keyword evidence="1" id="KW-0812">Transmembrane</keyword>
<organism evidence="2 3">
    <name type="scientific">Saccharopolyspora gloriosae</name>
    <dbReference type="NCBI Taxonomy" id="455344"/>
    <lineage>
        <taxon>Bacteria</taxon>
        <taxon>Bacillati</taxon>
        <taxon>Actinomycetota</taxon>
        <taxon>Actinomycetes</taxon>
        <taxon>Pseudonocardiales</taxon>
        <taxon>Pseudonocardiaceae</taxon>
        <taxon>Saccharopolyspora</taxon>
    </lineage>
</organism>
<dbReference type="PANTHER" id="PTHR34989">
    <property type="entry name" value="PROTEIN HDED"/>
    <property type="match status" value="1"/>
</dbReference>
<dbReference type="EMBL" id="JACHIV010000001">
    <property type="protein sequence ID" value="MBB5072696.1"/>
    <property type="molecule type" value="Genomic_DNA"/>
</dbReference>
<gene>
    <name evidence="2" type="ORF">BJ969_005784</name>
</gene>
<keyword evidence="1" id="KW-1133">Transmembrane helix</keyword>